<dbReference type="Proteomes" id="UP000600588">
    <property type="component" value="Unassembled WGS sequence"/>
</dbReference>
<dbReference type="InterPro" id="IPR000933">
    <property type="entry name" value="Glyco_hydro_29"/>
</dbReference>
<dbReference type="Pfam" id="PF01120">
    <property type="entry name" value="Alpha_L_fucos"/>
    <property type="match status" value="1"/>
</dbReference>
<proteinExistence type="inferred from homology"/>
<evidence type="ECO:0000259" key="6">
    <source>
        <dbReference type="Pfam" id="PF01120"/>
    </source>
</evidence>
<keyword evidence="5" id="KW-0326">Glycosidase</keyword>
<dbReference type="PANTHER" id="PTHR10030:SF37">
    <property type="entry name" value="ALPHA-L-FUCOSIDASE-RELATED"/>
    <property type="match status" value="1"/>
</dbReference>
<dbReference type="PANTHER" id="PTHR10030">
    <property type="entry name" value="ALPHA-L-FUCOSIDASE"/>
    <property type="match status" value="1"/>
</dbReference>
<reference evidence="7 8" key="1">
    <citation type="submission" date="2020-09" db="EMBL/GenBank/DDBJ databases">
        <title>TT11 complete genome.</title>
        <authorList>
            <person name="Wu Z."/>
        </authorList>
    </citation>
    <scope>NUCLEOTIDE SEQUENCE [LARGE SCALE GENOMIC DNA]</scope>
    <source>
        <strain evidence="7 8">TT11</strain>
    </source>
</reference>
<evidence type="ECO:0000256" key="5">
    <source>
        <dbReference type="ARBA" id="ARBA00023295"/>
    </source>
</evidence>
<dbReference type="GO" id="GO:0005764">
    <property type="term" value="C:lysosome"/>
    <property type="evidence" value="ECO:0007669"/>
    <property type="project" value="TreeGrafter"/>
</dbReference>
<keyword evidence="8" id="KW-1185">Reference proteome</keyword>
<comment type="caution">
    <text evidence="7">The sequence shown here is derived from an EMBL/GenBank/DDBJ whole genome shotgun (WGS) entry which is preliminary data.</text>
</comment>
<keyword evidence="3" id="KW-0732">Signal</keyword>
<dbReference type="InterPro" id="IPR057739">
    <property type="entry name" value="Glyco_hydro_29_N"/>
</dbReference>
<evidence type="ECO:0000256" key="1">
    <source>
        <dbReference type="ARBA" id="ARBA00007951"/>
    </source>
</evidence>
<dbReference type="EMBL" id="JACVXB010000001">
    <property type="protein sequence ID" value="MBD0830600.1"/>
    <property type="molecule type" value="Genomic_DNA"/>
</dbReference>
<evidence type="ECO:0000313" key="8">
    <source>
        <dbReference type="Proteomes" id="UP000600588"/>
    </source>
</evidence>
<dbReference type="GO" id="GO:0006004">
    <property type="term" value="P:fucose metabolic process"/>
    <property type="evidence" value="ECO:0007669"/>
    <property type="project" value="TreeGrafter"/>
</dbReference>
<dbReference type="SMART" id="SM00812">
    <property type="entry name" value="Alpha_L_fucos"/>
    <property type="match status" value="1"/>
</dbReference>
<dbReference type="SUPFAM" id="SSF51445">
    <property type="entry name" value="(Trans)glycosidases"/>
    <property type="match status" value="1"/>
</dbReference>
<dbReference type="RefSeq" id="WP_188228413.1">
    <property type="nucleotide sequence ID" value="NZ_JACVXB010000001.1"/>
</dbReference>
<protein>
    <recommendedName>
        <fullName evidence="2">alpha-L-fucosidase</fullName>
        <ecNumber evidence="2">3.2.1.51</ecNumber>
    </recommendedName>
</protein>
<evidence type="ECO:0000313" key="7">
    <source>
        <dbReference type="EMBL" id="MBD0830600.1"/>
    </source>
</evidence>
<dbReference type="GO" id="GO:0004560">
    <property type="term" value="F:alpha-L-fucosidase activity"/>
    <property type="evidence" value="ECO:0007669"/>
    <property type="project" value="InterPro"/>
</dbReference>
<name>A0A8J6Q6C5_9FLAO</name>
<feature type="domain" description="Glycoside hydrolase family 29 N-terminal" evidence="6">
    <location>
        <begin position="66"/>
        <end position="345"/>
    </location>
</feature>
<dbReference type="Gene3D" id="3.20.20.80">
    <property type="entry name" value="Glycosidases"/>
    <property type="match status" value="1"/>
</dbReference>
<accession>A0A8J6Q6C5</accession>
<keyword evidence="4" id="KW-0378">Hydrolase</keyword>
<evidence type="ECO:0000256" key="3">
    <source>
        <dbReference type="ARBA" id="ARBA00022729"/>
    </source>
</evidence>
<evidence type="ECO:0000256" key="2">
    <source>
        <dbReference type="ARBA" id="ARBA00012662"/>
    </source>
</evidence>
<gene>
    <name evidence="7" type="ORF">ICJ83_00505</name>
</gene>
<dbReference type="AlphaFoldDB" id="A0A8J6Q6C5"/>
<comment type="similarity">
    <text evidence="1">Belongs to the glycosyl hydrolase 29 family.</text>
</comment>
<dbReference type="EC" id="3.2.1.51" evidence="2"/>
<evidence type="ECO:0000256" key="4">
    <source>
        <dbReference type="ARBA" id="ARBA00022801"/>
    </source>
</evidence>
<dbReference type="GO" id="GO:0016139">
    <property type="term" value="P:glycoside catabolic process"/>
    <property type="evidence" value="ECO:0007669"/>
    <property type="project" value="TreeGrafter"/>
</dbReference>
<dbReference type="InterPro" id="IPR017853">
    <property type="entry name" value="GH"/>
</dbReference>
<sequence length="349" mass="40560">MRNPLLLIIATLFFLNCSTKKTSILPVPSNSPSKSQLKQINRKYGMFIHFGINTFHDMEWTDGTKPASSYKPTNIDAEQWIKTAKDAGMKYVILITKHHDGFCLWDSEFTDYDVSNSGNRTNVIEEVAKACKKYNIGLGLYYSLWDRHENGDVNDLALDSTYNSYMIKQLNELIDITEKHTKLVEFWFDGGWKKENTRWPIQDIYQTIKSREAECQIGVNWTIGLPENPDHHAVLPKDQKEGYPIRYFPSDFRLGDPYLPAKNDPKLFTNNGKQYYMPWESTVCISQRWFYNTTDTIFKSVNELAKLYKTTTSQDNILILNCPPNRDGKLREKDIKVLTELRNVLNITH</sequence>
<organism evidence="7 8">
    <name type="scientific">Aestuariibaculum sediminum</name>
    <dbReference type="NCBI Taxonomy" id="2770637"/>
    <lineage>
        <taxon>Bacteria</taxon>
        <taxon>Pseudomonadati</taxon>
        <taxon>Bacteroidota</taxon>
        <taxon>Flavobacteriia</taxon>
        <taxon>Flavobacteriales</taxon>
        <taxon>Flavobacteriaceae</taxon>
    </lineage>
</organism>